<dbReference type="PROSITE" id="PS50864">
    <property type="entry name" value="SAND"/>
    <property type="match status" value="1"/>
</dbReference>
<keyword evidence="1" id="KW-0597">Phosphoprotein</keyword>
<dbReference type="InterPro" id="IPR043563">
    <property type="entry name" value="Sp110/Sp140/Sp140L-like"/>
</dbReference>
<feature type="compositionally biased region" description="Low complexity" evidence="9">
    <location>
        <begin position="369"/>
        <end position="381"/>
    </location>
</feature>
<dbReference type="InterPro" id="IPR001487">
    <property type="entry name" value="Bromodomain"/>
</dbReference>
<feature type="domain" description="HSR" evidence="13">
    <location>
        <begin position="8"/>
        <end position="124"/>
    </location>
</feature>
<dbReference type="InterPro" id="IPR013083">
    <property type="entry name" value="Znf_RING/FYVE/PHD"/>
</dbReference>
<dbReference type="PROSITE" id="PS51414">
    <property type="entry name" value="HSR"/>
    <property type="match status" value="1"/>
</dbReference>
<dbReference type="InterPro" id="IPR019787">
    <property type="entry name" value="Znf_PHD-finger"/>
</dbReference>
<keyword evidence="6" id="KW-0238">DNA-binding</keyword>
<dbReference type="GO" id="GO:0005634">
    <property type="term" value="C:nucleus"/>
    <property type="evidence" value="ECO:0007669"/>
    <property type="project" value="InterPro"/>
</dbReference>
<dbReference type="AlphaFoldDB" id="A0A2Y9N2Y8"/>
<evidence type="ECO:0000259" key="12">
    <source>
        <dbReference type="PROSITE" id="PS50864"/>
    </source>
</evidence>
<protein>
    <submittedName>
        <fullName evidence="15">Nuclear body protein SP140-like protein isoform X2</fullName>
    </submittedName>
</protein>
<dbReference type="GO" id="GO:0008270">
    <property type="term" value="F:zinc ion binding"/>
    <property type="evidence" value="ECO:0007669"/>
    <property type="project" value="UniProtKB-KW"/>
</dbReference>
<feature type="region of interest" description="Disordered" evidence="9">
    <location>
        <begin position="193"/>
        <end position="227"/>
    </location>
</feature>
<sequence>MAGGGSELSSRISIENQNTDDRLIFETVFRHFKRHKVEISTAIKKTFPFFEGLRDRELITNKLYEDCQDSCRNLVPVSRVVYNVLSELEKTFDLSLLEAVFSEVNRQEYPDLNHIYESFVKAIHEKNNHEESNEEEREERPILPLSLEQGTWENSCQGRNWCCRESSSYDGTTSPENALSDQLCETEQINAKRKDTTSDQNDALESQQANEQCAQESEPAESCEQVPIQSYNGDARKETPSPLPYEEENANLPNHGFQINSCSVLLVDIKKEKPFFNPEVEWQTQARTDCNQAPDVIVISSEDSAESSDGDVSPEPSTSALRTASDPWDIENISICSISNRKRRISSGDTSELSNEDELQETSSSVLRNGSDTTDTGSNSTLGKHSEKRRRKTINTGPLKRGRKKGPRIPRETNMDFQLPELPVTCGEAKGILYKEKMEKGTSEKCIQDAYGKWFTLREFEIEGNHEASKKWKMSVRCGGWPLKTLIQREFLLDPSRKRKKPENSNECEVCRRKTTLFSCNTCSRFFHETCHIPPKGADRNPWSCIFCKIKDLQERCPESQPCHQESDVLKKLMLPKEKLTSQGLEKPMWLNKIKKNLTMNIYHRVQEFVRDMRLIFQNYRVFCKNKKLINLGLQLEAEFESDFKNVFGIQEISTNSIRFEPIFYNVARF</sequence>
<dbReference type="InterPro" id="IPR019786">
    <property type="entry name" value="Zinc_finger_PHD-type_CS"/>
</dbReference>
<dbReference type="Gene3D" id="1.20.920.10">
    <property type="entry name" value="Bromodomain-like"/>
    <property type="match status" value="1"/>
</dbReference>
<dbReference type="CDD" id="cd15626">
    <property type="entry name" value="PHD_SP110_140"/>
    <property type="match status" value="1"/>
</dbReference>
<keyword evidence="2" id="KW-0479">Metal-binding</keyword>
<dbReference type="Pfam" id="PF00439">
    <property type="entry name" value="Bromodomain"/>
    <property type="match status" value="1"/>
</dbReference>
<dbReference type="GO" id="GO:0003677">
    <property type="term" value="F:DNA binding"/>
    <property type="evidence" value="ECO:0007669"/>
    <property type="project" value="UniProtKB-KW"/>
</dbReference>
<evidence type="ECO:0000256" key="8">
    <source>
        <dbReference type="PROSITE-ProRule" id="PRU00146"/>
    </source>
</evidence>
<evidence type="ECO:0000313" key="15">
    <source>
        <dbReference type="RefSeq" id="XP_022423628.1"/>
    </source>
</evidence>
<evidence type="ECO:0000259" key="11">
    <source>
        <dbReference type="PROSITE" id="PS50016"/>
    </source>
</evidence>
<feature type="domain" description="SAND" evidence="12">
    <location>
        <begin position="412"/>
        <end position="493"/>
    </location>
</feature>
<feature type="region of interest" description="Disordered" evidence="9">
    <location>
        <begin position="302"/>
        <end position="325"/>
    </location>
</feature>
<gene>
    <name evidence="15" type="primary">LOC111171912</name>
</gene>
<keyword evidence="3 8" id="KW-0863">Zinc-finger</keyword>
<evidence type="ECO:0000256" key="2">
    <source>
        <dbReference type="ARBA" id="ARBA00022723"/>
    </source>
</evidence>
<evidence type="ECO:0000256" key="4">
    <source>
        <dbReference type="ARBA" id="ARBA00022833"/>
    </source>
</evidence>
<evidence type="ECO:0000259" key="13">
    <source>
        <dbReference type="PROSITE" id="PS51414"/>
    </source>
</evidence>
<dbReference type="InterPro" id="IPR011011">
    <property type="entry name" value="Znf_FYVE_PHD"/>
</dbReference>
<dbReference type="SMART" id="SM00297">
    <property type="entry name" value="BROMO"/>
    <property type="match status" value="1"/>
</dbReference>
<dbReference type="InterPro" id="IPR000770">
    <property type="entry name" value="SAND_dom"/>
</dbReference>
<evidence type="ECO:0000259" key="10">
    <source>
        <dbReference type="PROSITE" id="PS50014"/>
    </source>
</evidence>
<dbReference type="PROSITE" id="PS50016">
    <property type="entry name" value="ZF_PHD_2"/>
    <property type="match status" value="1"/>
</dbReference>
<dbReference type="SMART" id="SM00249">
    <property type="entry name" value="PHD"/>
    <property type="match status" value="1"/>
</dbReference>
<dbReference type="PROSITE" id="PS50014">
    <property type="entry name" value="BROMODOMAIN_2"/>
    <property type="match status" value="1"/>
</dbReference>
<dbReference type="SUPFAM" id="SSF63763">
    <property type="entry name" value="SAND domain-like"/>
    <property type="match status" value="1"/>
</dbReference>
<name>A0A2Y9N2Y8_DELLE</name>
<evidence type="ECO:0000256" key="7">
    <source>
        <dbReference type="PROSITE-ProRule" id="PRU00035"/>
    </source>
</evidence>
<organism evidence="14 15">
    <name type="scientific">Delphinapterus leucas</name>
    <name type="common">Beluga whale</name>
    <dbReference type="NCBI Taxonomy" id="9749"/>
    <lineage>
        <taxon>Eukaryota</taxon>
        <taxon>Metazoa</taxon>
        <taxon>Chordata</taxon>
        <taxon>Craniata</taxon>
        <taxon>Vertebrata</taxon>
        <taxon>Euteleostomi</taxon>
        <taxon>Mammalia</taxon>
        <taxon>Eutheria</taxon>
        <taxon>Laurasiatheria</taxon>
        <taxon>Artiodactyla</taxon>
        <taxon>Whippomorpha</taxon>
        <taxon>Cetacea</taxon>
        <taxon>Odontoceti</taxon>
        <taxon>Monodontidae</taxon>
        <taxon>Delphinapterus</taxon>
    </lineage>
</organism>
<evidence type="ECO:0000256" key="1">
    <source>
        <dbReference type="ARBA" id="ARBA00022553"/>
    </source>
</evidence>
<dbReference type="Pfam" id="PF03172">
    <property type="entry name" value="HSR"/>
    <property type="match status" value="1"/>
</dbReference>
<dbReference type="InterPro" id="IPR010919">
    <property type="entry name" value="SAND-like_dom_sf"/>
</dbReference>
<dbReference type="SUPFAM" id="SSF47370">
    <property type="entry name" value="Bromodomain"/>
    <property type="match status" value="1"/>
</dbReference>
<dbReference type="Gene3D" id="3.30.40.10">
    <property type="entry name" value="Zinc/RING finger domain, C3HC4 (zinc finger)"/>
    <property type="match status" value="1"/>
</dbReference>
<proteinExistence type="predicted"/>
<evidence type="ECO:0000256" key="5">
    <source>
        <dbReference type="ARBA" id="ARBA00023117"/>
    </source>
</evidence>
<accession>A0A2Y9N2Y8</accession>
<evidence type="ECO:0000313" key="14">
    <source>
        <dbReference type="Proteomes" id="UP000248483"/>
    </source>
</evidence>
<dbReference type="Proteomes" id="UP000248483">
    <property type="component" value="Unplaced"/>
</dbReference>
<evidence type="ECO:0000256" key="3">
    <source>
        <dbReference type="ARBA" id="ARBA00022771"/>
    </source>
</evidence>
<dbReference type="RefSeq" id="XP_022423628.1">
    <property type="nucleotide sequence ID" value="XM_022567920.2"/>
</dbReference>
<feature type="region of interest" description="Disordered" evidence="9">
    <location>
        <begin position="344"/>
        <end position="413"/>
    </location>
</feature>
<evidence type="ECO:0000256" key="6">
    <source>
        <dbReference type="ARBA" id="ARBA00023125"/>
    </source>
</evidence>
<feature type="compositionally biased region" description="Polar residues" evidence="9">
    <location>
        <begin position="198"/>
        <end position="215"/>
    </location>
</feature>
<keyword evidence="14" id="KW-1185">Reference proteome</keyword>
<dbReference type="GeneID" id="111171912"/>
<dbReference type="SMART" id="SM00258">
    <property type="entry name" value="SAND"/>
    <property type="match status" value="1"/>
</dbReference>
<dbReference type="Gene3D" id="3.10.390.10">
    <property type="entry name" value="SAND domain-like"/>
    <property type="match status" value="1"/>
</dbReference>
<feature type="domain" description="Bromo" evidence="10">
    <location>
        <begin position="585"/>
        <end position="631"/>
    </location>
</feature>
<dbReference type="PANTHER" id="PTHR46386">
    <property type="entry name" value="NUCLEAR BODY PROTEIN SP140"/>
    <property type="match status" value="1"/>
</dbReference>
<dbReference type="PANTHER" id="PTHR46386:SF1">
    <property type="entry name" value="NUCLEAR BODY PROTEIN SP140-LIKE PROTEIN"/>
    <property type="match status" value="1"/>
</dbReference>
<dbReference type="InterPro" id="IPR001965">
    <property type="entry name" value="Znf_PHD"/>
</dbReference>
<dbReference type="SUPFAM" id="SSF57903">
    <property type="entry name" value="FYVE/PHD zinc finger"/>
    <property type="match status" value="1"/>
</dbReference>
<dbReference type="InterPro" id="IPR004865">
    <property type="entry name" value="HSR_dom"/>
</dbReference>
<dbReference type="Pfam" id="PF01342">
    <property type="entry name" value="SAND"/>
    <property type="match status" value="1"/>
</dbReference>
<feature type="domain" description="PHD-type" evidence="11">
    <location>
        <begin position="505"/>
        <end position="551"/>
    </location>
</feature>
<dbReference type="GO" id="GO:0000981">
    <property type="term" value="F:DNA-binding transcription factor activity, RNA polymerase II-specific"/>
    <property type="evidence" value="ECO:0007669"/>
    <property type="project" value="TreeGrafter"/>
</dbReference>
<reference evidence="15" key="1">
    <citation type="submission" date="2025-08" db="UniProtKB">
        <authorList>
            <consortium name="RefSeq"/>
        </authorList>
    </citation>
    <scope>IDENTIFICATION</scope>
    <source>
        <tissue evidence="15">Blood</tissue>
    </source>
</reference>
<keyword evidence="5 7" id="KW-0103">Bromodomain</keyword>
<keyword evidence="4" id="KW-0862">Zinc</keyword>
<evidence type="ECO:0000256" key="9">
    <source>
        <dbReference type="SAM" id="MobiDB-lite"/>
    </source>
</evidence>
<dbReference type="InterPro" id="IPR036427">
    <property type="entry name" value="Bromodomain-like_sf"/>
</dbReference>
<dbReference type="PROSITE" id="PS01359">
    <property type="entry name" value="ZF_PHD_1"/>
    <property type="match status" value="1"/>
</dbReference>